<evidence type="ECO:0000256" key="5">
    <source>
        <dbReference type="SAM" id="Coils"/>
    </source>
</evidence>
<keyword evidence="11" id="KW-1185">Reference proteome</keyword>
<evidence type="ECO:0000256" key="1">
    <source>
        <dbReference type="ARBA" id="ARBA00004370"/>
    </source>
</evidence>
<dbReference type="PANTHER" id="PTHR32089">
    <property type="entry name" value="METHYL-ACCEPTING CHEMOTAXIS PROTEIN MCPB"/>
    <property type="match status" value="1"/>
</dbReference>
<dbReference type="GO" id="GO:0006935">
    <property type="term" value="P:chemotaxis"/>
    <property type="evidence" value="ECO:0007669"/>
    <property type="project" value="UniProtKB-ARBA"/>
</dbReference>
<feature type="coiled-coil region" evidence="5">
    <location>
        <begin position="257"/>
        <end position="295"/>
    </location>
</feature>
<feature type="compositionally biased region" description="Low complexity" evidence="6">
    <location>
        <begin position="596"/>
        <end position="611"/>
    </location>
</feature>
<dbReference type="RefSeq" id="WP_246197862.1">
    <property type="nucleotide sequence ID" value="NZ_WVUD01000001.1"/>
</dbReference>
<dbReference type="Gene3D" id="6.10.340.10">
    <property type="match status" value="1"/>
</dbReference>
<comment type="subcellular location">
    <subcellularLocation>
        <location evidence="1">Membrane</location>
    </subcellularLocation>
</comment>
<protein>
    <submittedName>
        <fullName evidence="10">HAMP domain-containing protein</fullName>
    </submittedName>
</protein>
<evidence type="ECO:0000256" key="4">
    <source>
        <dbReference type="PROSITE-ProRule" id="PRU00284"/>
    </source>
</evidence>
<dbReference type="CDD" id="cd11386">
    <property type="entry name" value="MCP_signal"/>
    <property type="match status" value="1"/>
</dbReference>
<dbReference type="AlphaFoldDB" id="A0A7C9MIP6"/>
<dbReference type="Gene3D" id="1.10.287.950">
    <property type="entry name" value="Methyl-accepting chemotaxis protein"/>
    <property type="match status" value="1"/>
</dbReference>
<evidence type="ECO:0000256" key="6">
    <source>
        <dbReference type="SAM" id="MobiDB-lite"/>
    </source>
</evidence>
<keyword evidence="7" id="KW-0812">Transmembrane</keyword>
<dbReference type="PROSITE" id="PS50885">
    <property type="entry name" value="HAMP"/>
    <property type="match status" value="1"/>
</dbReference>
<dbReference type="CDD" id="cd06225">
    <property type="entry name" value="HAMP"/>
    <property type="match status" value="1"/>
</dbReference>
<dbReference type="Proteomes" id="UP000482487">
    <property type="component" value="Unassembled WGS sequence"/>
</dbReference>
<feature type="transmembrane region" description="Helical" evidence="7">
    <location>
        <begin position="12"/>
        <end position="32"/>
    </location>
</feature>
<feature type="domain" description="Methyl-accepting transducer" evidence="8">
    <location>
        <begin position="319"/>
        <end position="555"/>
    </location>
</feature>
<keyword evidence="7" id="KW-1133">Transmembrane helix</keyword>
<comment type="caution">
    <text evidence="10">The sequence shown here is derived from an EMBL/GenBank/DDBJ whole genome shotgun (WGS) entry which is preliminary data.</text>
</comment>
<feature type="region of interest" description="Disordered" evidence="6">
    <location>
        <begin position="591"/>
        <end position="618"/>
    </location>
</feature>
<evidence type="ECO:0000259" key="8">
    <source>
        <dbReference type="PROSITE" id="PS50111"/>
    </source>
</evidence>
<feature type="transmembrane region" description="Helical" evidence="7">
    <location>
        <begin position="196"/>
        <end position="219"/>
    </location>
</feature>
<organism evidence="10 11">
    <name type="scientific">Solidesulfovibrio aerotolerans</name>
    <dbReference type="NCBI Taxonomy" id="295255"/>
    <lineage>
        <taxon>Bacteria</taxon>
        <taxon>Pseudomonadati</taxon>
        <taxon>Thermodesulfobacteriota</taxon>
        <taxon>Desulfovibrionia</taxon>
        <taxon>Desulfovibrionales</taxon>
        <taxon>Desulfovibrionaceae</taxon>
        <taxon>Solidesulfovibrio</taxon>
    </lineage>
</organism>
<evidence type="ECO:0000256" key="2">
    <source>
        <dbReference type="ARBA" id="ARBA00023224"/>
    </source>
</evidence>
<dbReference type="GO" id="GO:0007165">
    <property type="term" value="P:signal transduction"/>
    <property type="evidence" value="ECO:0007669"/>
    <property type="project" value="UniProtKB-KW"/>
</dbReference>
<dbReference type="SUPFAM" id="SSF58104">
    <property type="entry name" value="Methyl-accepting chemotaxis protein (MCP) signaling domain"/>
    <property type="match status" value="1"/>
</dbReference>
<dbReference type="Pfam" id="PF00015">
    <property type="entry name" value="MCPsignal"/>
    <property type="match status" value="1"/>
</dbReference>
<dbReference type="EMBL" id="WVUD01000001">
    <property type="protein sequence ID" value="MYL81553.1"/>
    <property type="molecule type" value="Genomic_DNA"/>
</dbReference>
<reference evidence="10 11" key="1">
    <citation type="submission" date="2020-01" db="EMBL/GenBank/DDBJ databases">
        <title>Genome sequence of Desulfovibrio aerotolerans DSM 16695(T).</title>
        <authorList>
            <person name="Karnachuk O."/>
            <person name="Avakyan M."/>
            <person name="Mardanov A."/>
            <person name="Kadnikov V."/>
            <person name="Ravin N."/>
        </authorList>
    </citation>
    <scope>NUCLEOTIDE SEQUENCE [LARGE SCALE GENOMIC DNA]</scope>
    <source>
        <strain evidence="10 11">DSM 16695</strain>
    </source>
</reference>
<evidence type="ECO:0000313" key="10">
    <source>
        <dbReference type="EMBL" id="MYL81553.1"/>
    </source>
</evidence>
<dbReference type="SMART" id="SM00304">
    <property type="entry name" value="HAMP"/>
    <property type="match status" value="1"/>
</dbReference>
<keyword evidence="5" id="KW-0175">Coiled coil</keyword>
<proteinExistence type="inferred from homology"/>
<evidence type="ECO:0000259" key="9">
    <source>
        <dbReference type="PROSITE" id="PS50885"/>
    </source>
</evidence>
<keyword evidence="7" id="KW-0472">Membrane</keyword>
<evidence type="ECO:0000256" key="7">
    <source>
        <dbReference type="SAM" id="Phobius"/>
    </source>
</evidence>
<comment type="similarity">
    <text evidence="3">Belongs to the methyl-accepting chemotaxis (MCP) protein family.</text>
</comment>
<dbReference type="SMART" id="SM00283">
    <property type="entry name" value="MA"/>
    <property type="match status" value="1"/>
</dbReference>
<dbReference type="FunFam" id="1.10.287.950:FF:000001">
    <property type="entry name" value="Methyl-accepting chemotaxis sensory transducer"/>
    <property type="match status" value="1"/>
</dbReference>
<sequence>MHITNFKISSRLFALAAIAIISLIVVAWYGFYSVSVFEKSYSVALNDLKLAQNATDLARSSQVSFKKQVQEWKNILIRGNDPKKFQPYLDLFKQEHTAVVNDLTRLKATMQQLRLPATKLDDAISIHTLLLDKYFAALEKFDKNDSNAGKIVDALVSGIDREPTKAIDDIVKDINTDCDKILQTTTEKVNATKNDIFLAFSAIISGVIISICVLSFIIIRSITIPLNKCVAFSKSVTAGKFDTILEVASTDEIGILADALRSMVADLKTQIDIAKQRSDEALAESEKAKQAMEQAVFEGKLAEQGRKTMHQAAHKIDGVVAIATAASEKLAAQIEQSSRGSEEQSRRVGETATAMEEMNATVLEVARNAAQAAATSTQAKLKAEEGARIVGQVVDFMTQVKEQARQSLTDMGALGSQAEGIGNILSVISDIADQTNLLALNAAIEAARAGDAGRGFAVVADEVRKLAEKTMTATKEVGEAIRGIQQGTKMNYSSVEQAVHAIEEMTVLAGKSGDALRDIVLLVDQTSDQAHSIATASEEQSSASEEINRSIEEVATLSAETAQAMGQADRAVSDLAAQTQVLQNLVAEMTTQSTTADAASPKAIASAGKPALTQRRAS</sequence>
<dbReference type="PANTHER" id="PTHR32089:SF112">
    <property type="entry name" value="LYSOZYME-LIKE PROTEIN-RELATED"/>
    <property type="match status" value="1"/>
</dbReference>
<dbReference type="GO" id="GO:0016020">
    <property type="term" value="C:membrane"/>
    <property type="evidence" value="ECO:0007669"/>
    <property type="project" value="UniProtKB-SubCell"/>
</dbReference>
<evidence type="ECO:0000313" key="11">
    <source>
        <dbReference type="Proteomes" id="UP000482487"/>
    </source>
</evidence>
<gene>
    <name evidence="10" type="ORF">GTA51_00165</name>
</gene>
<accession>A0A7C9MIP6</accession>
<name>A0A7C9MIP6_9BACT</name>
<dbReference type="InterPro" id="IPR004089">
    <property type="entry name" value="MCPsignal_dom"/>
</dbReference>
<dbReference type="PROSITE" id="PS50111">
    <property type="entry name" value="CHEMOTAXIS_TRANSDUC_2"/>
    <property type="match status" value="1"/>
</dbReference>
<evidence type="ECO:0000256" key="3">
    <source>
        <dbReference type="ARBA" id="ARBA00029447"/>
    </source>
</evidence>
<feature type="domain" description="HAMP" evidence="9">
    <location>
        <begin position="220"/>
        <end position="272"/>
    </location>
</feature>
<dbReference type="InterPro" id="IPR003660">
    <property type="entry name" value="HAMP_dom"/>
</dbReference>
<dbReference type="Pfam" id="PF00672">
    <property type="entry name" value="HAMP"/>
    <property type="match status" value="1"/>
</dbReference>
<keyword evidence="2 4" id="KW-0807">Transducer</keyword>